<evidence type="ECO:0000256" key="2">
    <source>
        <dbReference type="PROSITE-ProRule" id="PRU00497"/>
    </source>
</evidence>
<dbReference type="AlphaFoldDB" id="A0A834HTK1"/>
<dbReference type="InterPro" id="IPR051217">
    <property type="entry name" value="Insect_Cuticle_Struc_Prot"/>
</dbReference>
<feature type="compositionally biased region" description="Polar residues" evidence="3">
    <location>
        <begin position="213"/>
        <end position="228"/>
    </location>
</feature>
<dbReference type="PROSITE" id="PS00233">
    <property type="entry name" value="CHIT_BIND_RR_1"/>
    <property type="match status" value="1"/>
</dbReference>
<reference evidence="4" key="1">
    <citation type="submission" date="2020-08" db="EMBL/GenBank/DDBJ databases">
        <title>Genome sequencing and assembly of the red palm weevil Rhynchophorus ferrugineus.</title>
        <authorList>
            <person name="Dias G.B."/>
            <person name="Bergman C.M."/>
            <person name="Manee M."/>
        </authorList>
    </citation>
    <scope>NUCLEOTIDE SEQUENCE</scope>
    <source>
        <strain evidence="4">AA-2017</strain>
        <tissue evidence="4">Whole larva</tissue>
    </source>
</reference>
<dbReference type="Pfam" id="PF00379">
    <property type="entry name" value="Chitin_bind_4"/>
    <property type="match status" value="1"/>
</dbReference>
<dbReference type="GO" id="GO:0042302">
    <property type="term" value="F:structural constituent of cuticle"/>
    <property type="evidence" value="ECO:0007669"/>
    <property type="project" value="UniProtKB-UniRule"/>
</dbReference>
<keyword evidence="1 2" id="KW-0193">Cuticle</keyword>
<feature type="region of interest" description="Disordered" evidence="3">
    <location>
        <begin position="208"/>
        <end position="228"/>
    </location>
</feature>
<dbReference type="OrthoDB" id="6382199at2759"/>
<evidence type="ECO:0000313" key="4">
    <source>
        <dbReference type="EMBL" id="KAF7266857.1"/>
    </source>
</evidence>
<dbReference type="PROSITE" id="PS51155">
    <property type="entry name" value="CHIT_BIND_RR_2"/>
    <property type="match status" value="1"/>
</dbReference>
<keyword evidence="5" id="KW-1185">Reference proteome</keyword>
<dbReference type="PANTHER" id="PTHR12236:SF79">
    <property type="entry name" value="CUTICULAR PROTEIN 50CB-RELATED"/>
    <property type="match status" value="1"/>
</dbReference>
<organism evidence="4 5">
    <name type="scientific">Rhynchophorus ferrugineus</name>
    <name type="common">Red palm weevil</name>
    <name type="synonym">Curculio ferrugineus</name>
    <dbReference type="NCBI Taxonomy" id="354439"/>
    <lineage>
        <taxon>Eukaryota</taxon>
        <taxon>Metazoa</taxon>
        <taxon>Ecdysozoa</taxon>
        <taxon>Arthropoda</taxon>
        <taxon>Hexapoda</taxon>
        <taxon>Insecta</taxon>
        <taxon>Pterygota</taxon>
        <taxon>Neoptera</taxon>
        <taxon>Endopterygota</taxon>
        <taxon>Coleoptera</taxon>
        <taxon>Polyphaga</taxon>
        <taxon>Cucujiformia</taxon>
        <taxon>Curculionidae</taxon>
        <taxon>Dryophthorinae</taxon>
        <taxon>Rhynchophorus</taxon>
    </lineage>
</organism>
<evidence type="ECO:0000256" key="3">
    <source>
        <dbReference type="SAM" id="MobiDB-lite"/>
    </source>
</evidence>
<proteinExistence type="predicted"/>
<comment type="caution">
    <text evidence="4">The sequence shown here is derived from an EMBL/GenBank/DDBJ whole genome shotgun (WGS) entry which is preliminary data.</text>
</comment>
<dbReference type="Proteomes" id="UP000625711">
    <property type="component" value="Unassembled WGS sequence"/>
</dbReference>
<name>A0A834HTK1_RHYFE</name>
<accession>A0A834HTK1</accession>
<dbReference type="InterPro" id="IPR000618">
    <property type="entry name" value="Insect_cuticle"/>
</dbReference>
<evidence type="ECO:0000256" key="1">
    <source>
        <dbReference type="ARBA" id="ARBA00022460"/>
    </source>
</evidence>
<protein>
    <submittedName>
        <fullName evidence="4">Uncharacterized protein</fullName>
    </submittedName>
</protein>
<gene>
    <name evidence="4" type="ORF">GWI33_019881</name>
</gene>
<dbReference type="GO" id="GO:0005615">
    <property type="term" value="C:extracellular space"/>
    <property type="evidence" value="ECO:0007669"/>
    <property type="project" value="TreeGrafter"/>
</dbReference>
<dbReference type="GO" id="GO:0031012">
    <property type="term" value="C:extracellular matrix"/>
    <property type="evidence" value="ECO:0007669"/>
    <property type="project" value="TreeGrafter"/>
</dbReference>
<dbReference type="PANTHER" id="PTHR12236">
    <property type="entry name" value="STRUCTURAL CONTITUENT OF CUTICLE"/>
    <property type="match status" value="1"/>
</dbReference>
<dbReference type="EMBL" id="JAACXV010014493">
    <property type="protein sequence ID" value="KAF7266857.1"/>
    <property type="molecule type" value="Genomic_DNA"/>
</dbReference>
<sequence>MNILKINQLITIYVIFLIHLCYCVEEYEREYFLQPRHFNPHPYEHELDRIQDPGPVVFPRSDEDDEVGINRYNIITINTIKRKQPTGDTPYTKVSEKIKNFVFGGRFSTKGDHQQDNEIYDALANHGAKVLSHPAQDLKKYQGLLPKKDYAFAYKVLDKKTGDDFSHQQVQSAKATNGEYRVKLPDGRLQIVSYKADKDGYKADVRYEEDPDSTQQKLSPSPAPNSAQYDVYQQPQNKFSPQYIDYDYGTDGKEQQLLSPLKDPAAFVLEQPGPTRIPVNYVDVPTTPAPSAYLVGGPVNHGLRSYPKHQPNVEIYSSNTGDNNHLSHVSSTLAPVAYQNNFVRYTSTPLPPVTHSYSSKINKDGLYTINLNNYNKKIVSTTPYPVGDDYHKALAQEDELPEGIYIVGKSGKK</sequence>
<dbReference type="InterPro" id="IPR031311">
    <property type="entry name" value="CHIT_BIND_RR_consensus"/>
</dbReference>
<evidence type="ECO:0000313" key="5">
    <source>
        <dbReference type="Proteomes" id="UP000625711"/>
    </source>
</evidence>